<dbReference type="EMBL" id="HBUF01537039">
    <property type="protein sequence ID" value="CAG6753639.1"/>
    <property type="molecule type" value="Transcribed_RNA"/>
</dbReference>
<dbReference type="Pfam" id="PF03062">
    <property type="entry name" value="MBOAT"/>
    <property type="match status" value="1"/>
</dbReference>
<feature type="transmembrane region" description="Helical" evidence="7">
    <location>
        <begin position="441"/>
        <end position="460"/>
    </location>
</feature>
<dbReference type="AlphaFoldDB" id="A0A8D8ZX24"/>
<keyword evidence="2 8" id="KW-0808">Transferase</keyword>
<dbReference type="EMBL" id="HBUF01537042">
    <property type="protein sequence ID" value="CAG6753645.1"/>
    <property type="molecule type" value="Transcribed_RNA"/>
</dbReference>
<proteinExistence type="predicted"/>
<keyword evidence="4 7" id="KW-1133">Transmembrane helix</keyword>
<keyword evidence="6 8" id="KW-0012">Acyltransferase</keyword>
<dbReference type="EMBL" id="HBUF01004819">
    <property type="protein sequence ID" value="CAG6606787.1"/>
    <property type="molecule type" value="Transcribed_RNA"/>
</dbReference>
<dbReference type="EMBL" id="HBUF01537035">
    <property type="protein sequence ID" value="CAG6753631.1"/>
    <property type="molecule type" value="Transcribed_RNA"/>
</dbReference>
<evidence type="ECO:0000256" key="5">
    <source>
        <dbReference type="ARBA" id="ARBA00023136"/>
    </source>
</evidence>
<dbReference type="InterPro" id="IPR004299">
    <property type="entry name" value="MBOAT_fam"/>
</dbReference>
<dbReference type="PANTHER" id="PTHR13906">
    <property type="entry name" value="PORCUPINE"/>
    <property type="match status" value="1"/>
</dbReference>
<dbReference type="EMBL" id="HBUF01537041">
    <property type="protein sequence ID" value="CAG6753643.1"/>
    <property type="molecule type" value="Transcribed_RNA"/>
</dbReference>
<evidence type="ECO:0000256" key="6">
    <source>
        <dbReference type="ARBA" id="ARBA00023315"/>
    </source>
</evidence>
<dbReference type="EMBL" id="HBUF01537036">
    <property type="protein sequence ID" value="CAG6753633.1"/>
    <property type="molecule type" value="Transcribed_RNA"/>
</dbReference>
<dbReference type="GO" id="GO:0016020">
    <property type="term" value="C:membrane"/>
    <property type="evidence" value="ECO:0007669"/>
    <property type="project" value="UniProtKB-SubCell"/>
</dbReference>
<feature type="transmembrane region" description="Helical" evidence="7">
    <location>
        <begin position="98"/>
        <end position="116"/>
    </location>
</feature>
<dbReference type="EMBL" id="HBUF01366035">
    <property type="protein sequence ID" value="CAG6723603.1"/>
    <property type="molecule type" value="Transcribed_RNA"/>
</dbReference>
<dbReference type="EMBL" id="HBUF01537040">
    <property type="protein sequence ID" value="CAG6753641.1"/>
    <property type="molecule type" value="Transcribed_RNA"/>
</dbReference>
<feature type="transmembrane region" description="Helical" evidence="7">
    <location>
        <begin position="363"/>
        <end position="384"/>
    </location>
</feature>
<evidence type="ECO:0000256" key="7">
    <source>
        <dbReference type="SAM" id="Phobius"/>
    </source>
</evidence>
<feature type="transmembrane region" description="Helical" evidence="7">
    <location>
        <begin position="59"/>
        <end position="78"/>
    </location>
</feature>
<comment type="subcellular location">
    <subcellularLocation>
        <location evidence="1">Membrane</location>
        <topology evidence="1">Multi-pass membrane protein</topology>
    </subcellularLocation>
</comment>
<evidence type="ECO:0000256" key="2">
    <source>
        <dbReference type="ARBA" id="ARBA00022679"/>
    </source>
</evidence>
<sequence>MTQSSSYGGSTLFYPIAELVGLPIDQANFIISQLIALALASLLRSTLSHKTTSSSVRQLFSLSLGVFVGVFCFGYQVVHLAALPVLCYLIMRTLSPSIMQNVVLVVALGYLSIIHLRRQVFDYGSYVLDVTGPLMVMTQKVTSLAFSLHDGLTKSPDKLTSSQKSLAIREIPSMLDYFCYILQFQTIMCGPVVFFNDYKEYIEGTNFEKKRDREVSGTFEPSPGCVVAKKVVGAAACAVIFVQFGSAFNITYLKDESFFTHSLAWKIFYIYVTTLITRLKYYHAWLVADAICNNSGLGFNGLTETGEQKWDLISNVDIISFEMATNFRNSIDAWNKGTNRWLRVMVYERVQSHSTGLTYGLSALWHGFYPGYYVTFASGALFTFGARAVRRHIRPYFLGTTPLKYLYDAITFLTTRVCMAYITFPFVLLEFWPSLRIYADLYFSFHILAMIATMLLPVVMPKPARSSESNKTPTTNGVAR</sequence>
<evidence type="ECO:0000256" key="1">
    <source>
        <dbReference type="ARBA" id="ARBA00004141"/>
    </source>
</evidence>
<feature type="transmembrane region" description="Helical" evidence="7">
    <location>
        <begin position="405"/>
        <end position="429"/>
    </location>
</feature>
<dbReference type="GO" id="GO:0030258">
    <property type="term" value="P:lipid modification"/>
    <property type="evidence" value="ECO:0007669"/>
    <property type="project" value="TreeGrafter"/>
</dbReference>
<reference evidence="8" key="1">
    <citation type="submission" date="2021-05" db="EMBL/GenBank/DDBJ databases">
        <authorList>
            <person name="Alioto T."/>
            <person name="Alioto T."/>
            <person name="Gomez Garrido J."/>
        </authorList>
    </citation>
    <scope>NUCLEOTIDE SEQUENCE</scope>
</reference>
<dbReference type="PANTHER" id="PTHR13906:SF4">
    <property type="entry name" value="LYSOPHOSPHOLIPID ACYLTRANSFERASE 6"/>
    <property type="match status" value="1"/>
</dbReference>
<dbReference type="EMBL" id="HBUF01537033">
    <property type="protein sequence ID" value="CAG6753627.1"/>
    <property type="molecule type" value="Transcribed_RNA"/>
</dbReference>
<dbReference type="EMBL" id="HBUF01537037">
    <property type="protein sequence ID" value="CAG6753635.1"/>
    <property type="molecule type" value="Transcribed_RNA"/>
</dbReference>
<evidence type="ECO:0000256" key="3">
    <source>
        <dbReference type="ARBA" id="ARBA00022692"/>
    </source>
</evidence>
<evidence type="ECO:0000313" key="8">
    <source>
        <dbReference type="EMBL" id="CAG6753637.1"/>
    </source>
</evidence>
<organism evidence="8">
    <name type="scientific">Cacopsylla melanoneura</name>
    <dbReference type="NCBI Taxonomy" id="428564"/>
    <lineage>
        <taxon>Eukaryota</taxon>
        <taxon>Metazoa</taxon>
        <taxon>Ecdysozoa</taxon>
        <taxon>Arthropoda</taxon>
        <taxon>Hexapoda</taxon>
        <taxon>Insecta</taxon>
        <taxon>Pterygota</taxon>
        <taxon>Neoptera</taxon>
        <taxon>Paraneoptera</taxon>
        <taxon>Hemiptera</taxon>
        <taxon>Sternorrhyncha</taxon>
        <taxon>Psylloidea</taxon>
        <taxon>Psyllidae</taxon>
        <taxon>Psyllinae</taxon>
        <taxon>Cacopsylla</taxon>
    </lineage>
</organism>
<evidence type="ECO:0000256" key="4">
    <source>
        <dbReference type="ARBA" id="ARBA00022989"/>
    </source>
</evidence>
<name>A0A8D8ZX24_9HEMI</name>
<protein>
    <submittedName>
        <fullName evidence="8">Membrane-bound O-acyltransferase domain-containing protein 2</fullName>
    </submittedName>
</protein>
<keyword evidence="3 7" id="KW-0812">Transmembrane</keyword>
<accession>A0A8D8ZX24</accession>
<dbReference type="GO" id="GO:0016746">
    <property type="term" value="F:acyltransferase activity"/>
    <property type="evidence" value="ECO:0007669"/>
    <property type="project" value="UniProtKB-KW"/>
</dbReference>
<dbReference type="EMBL" id="HBUF01537038">
    <property type="protein sequence ID" value="CAG6753637.1"/>
    <property type="molecule type" value="Transcribed_RNA"/>
</dbReference>
<feature type="transmembrane region" description="Helical" evidence="7">
    <location>
        <begin position="29"/>
        <end position="47"/>
    </location>
</feature>
<keyword evidence="5 7" id="KW-0472">Membrane</keyword>
<feature type="transmembrane region" description="Helical" evidence="7">
    <location>
        <begin position="231"/>
        <end position="251"/>
    </location>
</feature>
<dbReference type="EMBL" id="HBUF01189970">
    <property type="protein sequence ID" value="CAG6657875.1"/>
    <property type="molecule type" value="Transcribed_RNA"/>
</dbReference>
<dbReference type="InterPro" id="IPR049941">
    <property type="entry name" value="LPLAT_7/PORCN-like"/>
</dbReference>
<dbReference type="EMBL" id="HBUF01537034">
    <property type="protein sequence ID" value="CAG6753629.1"/>
    <property type="molecule type" value="Transcribed_RNA"/>
</dbReference>